<evidence type="ECO:0000313" key="1">
    <source>
        <dbReference type="EMBL" id="KAF2703299.1"/>
    </source>
</evidence>
<name>A0A6G1JRQ1_9PLEO</name>
<dbReference type="AlphaFoldDB" id="A0A6G1JRQ1"/>
<dbReference type="EMBL" id="MU005788">
    <property type="protein sequence ID" value="KAF2703299.1"/>
    <property type="molecule type" value="Genomic_DNA"/>
</dbReference>
<protein>
    <submittedName>
        <fullName evidence="1">Uncharacterized protein</fullName>
    </submittedName>
</protein>
<gene>
    <name evidence="1" type="ORF">K504DRAFT_451805</name>
</gene>
<dbReference type="Proteomes" id="UP000799428">
    <property type="component" value="Unassembled WGS sequence"/>
</dbReference>
<organism evidence="1 2">
    <name type="scientific">Pleomassaria siparia CBS 279.74</name>
    <dbReference type="NCBI Taxonomy" id="1314801"/>
    <lineage>
        <taxon>Eukaryota</taxon>
        <taxon>Fungi</taxon>
        <taxon>Dikarya</taxon>
        <taxon>Ascomycota</taxon>
        <taxon>Pezizomycotina</taxon>
        <taxon>Dothideomycetes</taxon>
        <taxon>Pleosporomycetidae</taxon>
        <taxon>Pleosporales</taxon>
        <taxon>Pleomassariaceae</taxon>
        <taxon>Pleomassaria</taxon>
    </lineage>
</organism>
<keyword evidence="2" id="KW-1185">Reference proteome</keyword>
<reference evidence="1" key="1">
    <citation type="journal article" date="2020" name="Stud. Mycol.">
        <title>101 Dothideomycetes genomes: a test case for predicting lifestyles and emergence of pathogens.</title>
        <authorList>
            <person name="Haridas S."/>
            <person name="Albert R."/>
            <person name="Binder M."/>
            <person name="Bloem J."/>
            <person name="Labutti K."/>
            <person name="Salamov A."/>
            <person name="Andreopoulos B."/>
            <person name="Baker S."/>
            <person name="Barry K."/>
            <person name="Bills G."/>
            <person name="Bluhm B."/>
            <person name="Cannon C."/>
            <person name="Castanera R."/>
            <person name="Culley D."/>
            <person name="Daum C."/>
            <person name="Ezra D."/>
            <person name="Gonzalez J."/>
            <person name="Henrissat B."/>
            <person name="Kuo A."/>
            <person name="Liang C."/>
            <person name="Lipzen A."/>
            <person name="Lutzoni F."/>
            <person name="Magnuson J."/>
            <person name="Mondo S."/>
            <person name="Nolan M."/>
            <person name="Ohm R."/>
            <person name="Pangilinan J."/>
            <person name="Park H.-J."/>
            <person name="Ramirez L."/>
            <person name="Alfaro M."/>
            <person name="Sun H."/>
            <person name="Tritt A."/>
            <person name="Yoshinaga Y."/>
            <person name="Zwiers L.-H."/>
            <person name="Turgeon B."/>
            <person name="Goodwin S."/>
            <person name="Spatafora J."/>
            <person name="Crous P."/>
            <person name="Grigoriev I."/>
        </authorList>
    </citation>
    <scope>NUCLEOTIDE SEQUENCE</scope>
    <source>
        <strain evidence="1">CBS 279.74</strain>
    </source>
</reference>
<proteinExistence type="predicted"/>
<evidence type="ECO:0000313" key="2">
    <source>
        <dbReference type="Proteomes" id="UP000799428"/>
    </source>
</evidence>
<sequence length="266" mass="27071">MHSNRLISANSTCVYNRRVGGGGGRVKRGIRRSFATSVPKVCPQRAHTVPKVAEVSEVPGADTILTQVRPISAFTTKGALRSKGKAGRASVVPMAPKAAQRCLEGGIWCPGGARAAIGANGANGRLILKPPGNPGAQRDNVAQGRQCATIGVIGANGGTGTFEKIPDGADALAAGADALAAGAVIDALAARADALAAGAVIDALAAGADALAAGAARALDSLTSKLGNMRFICAFKPLVEMCVVRVLESFFNNNYGVISKYYFRTA</sequence>
<accession>A0A6G1JRQ1</accession>